<evidence type="ECO:0000313" key="3">
    <source>
        <dbReference type="Proteomes" id="UP000527355"/>
    </source>
</evidence>
<feature type="compositionally biased region" description="Polar residues" evidence="1">
    <location>
        <begin position="81"/>
        <end position="91"/>
    </location>
</feature>
<name>A0A7J7XZI8_MYOMY</name>
<dbReference type="EMBL" id="JABWUV010000005">
    <property type="protein sequence ID" value="KAF6355152.1"/>
    <property type="molecule type" value="Genomic_DNA"/>
</dbReference>
<gene>
    <name evidence="2" type="ORF">mMyoMyo1_011351</name>
</gene>
<evidence type="ECO:0000313" key="2">
    <source>
        <dbReference type="EMBL" id="KAF6355152.1"/>
    </source>
</evidence>
<feature type="region of interest" description="Disordered" evidence="1">
    <location>
        <begin position="62"/>
        <end position="96"/>
    </location>
</feature>
<keyword evidence="3" id="KW-1185">Reference proteome</keyword>
<feature type="region of interest" description="Disordered" evidence="1">
    <location>
        <begin position="144"/>
        <end position="209"/>
    </location>
</feature>
<organism evidence="2 3">
    <name type="scientific">Myotis myotis</name>
    <name type="common">Greater mouse-eared bat</name>
    <name type="synonym">Vespertilio myotis</name>
    <dbReference type="NCBI Taxonomy" id="51298"/>
    <lineage>
        <taxon>Eukaryota</taxon>
        <taxon>Metazoa</taxon>
        <taxon>Chordata</taxon>
        <taxon>Craniata</taxon>
        <taxon>Vertebrata</taxon>
        <taxon>Euteleostomi</taxon>
        <taxon>Mammalia</taxon>
        <taxon>Eutheria</taxon>
        <taxon>Laurasiatheria</taxon>
        <taxon>Chiroptera</taxon>
        <taxon>Yangochiroptera</taxon>
        <taxon>Vespertilionidae</taxon>
        <taxon>Myotis</taxon>
    </lineage>
</organism>
<evidence type="ECO:0000256" key="1">
    <source>
        <dbReference type="SAM" id="MobiDB-lite"/>
    </source>
</evidence>
<reference evidence="2 3" key="1">
    <citation type="journal article" date="2020" name="Nature">
        <title>Six reference-quality genomes reveal evolution of bat adaptations.</title>
        <authorList>
            <person name="Jebb D."/>
            <person name="Huang Z."/>
            <person name="Pippel M."/>
            <person name="Hughes G.M."/>
            <person name="Lavrichenko K."/>
            <person name="Devanna P."/>
            <person name="Winkler S."/>
            <person name="Jermiin L.S."/>
            <person name="Skirmuntt E.C."/>
            <person name="Katzourakis A."/>
            <person name="Burkitt-Gray L."/>
            <person name="Ray D.A."/>
            <person name="Sullivan K.A.M."/>
            <person name="Roscito J.G."/>
            <person name="Kirilenko B.M."/>
            <person name="Davalos L.M."/>
            <person name="Corthals A.P."/>
            <person name="Power M.L."/>
            <person name="Jones G."/>
            <person name="Ransome R.D."/>
            <person name="Dechmann D.K.N."/>
            <person name="Locatelli A.G."/>
            <person name="Puechmaille S.J."/>
            <person name="Fedrigo O."/>
            <person name="Jarvis E.D."/>
            <person name="Hiller M."/>
            <person name="Vernes S.C."/>
            <person name="Myers E.W."/>
            <person name="Teeling E.C."/>
        </authorList>
    </citation>
    <scope>NUCLEOTIDE SEQUENCE [LARGE SCALE GENOMIC DNA]</scope>
    <source>
        <strain evidence="2">MMyoMyo1</strain>
        <tissue evidence="2">Flight muscle</tissue>
    </source>
</reference>
<feature type="compositionally biased region" description="Low complexity" evidence="1">
    <location>
        <begin position="179"/>
        <end position="201"/>
    </location>
</feature>
<comment type="caution">
    <text evidence="2">The sequence shown here is derived from an EMBL/GenBank/DDBJ whole genome shotgun (WGS) entry which is preliminary data.</text>
</comment>
<protein>
    <submittedName>
        <fullName evidence="2">Uncharacterized protein</fullName>
    </submittedName>
</protein>
<accession>A0A7J7XZI8</accession>
<dbReference type="AlphaFoldDB" id="A0A7J7XZI8"/>
<dbReference type="Proteomes" id="UP000527355">
    <property type="component" value="Unassembled WGS sequence"/>
</dbReference>
<sequence length="209" mass="22404">MTHKVAGMTDLQERQPVEPSVTVAFRFYDVDTASKPQVSDCGWSDGAEETVGGLFMKASITSSLSRRKPSRSWAPRRASVPASQTQASSPPLSHIDQLECLGPKGGRKASRAAVSTLNMESEVRAEAQESRPVWLQPGTLTGVPHPGTALWDPRALQHPYPVPAEQSVPISQPEHPQISLAASQSMSPGSSSNSTFTSRAALPLLPRVQ</sequence>
<proteinExistence type="predicted"/>